<reference evidence="2" key="1">
    <citation type="submission" date="2019-05" db="EMBL/GenBank/DDBJ databases">
        <title>Annotation for the trematode Fasciolopsis buski.</title>
        <authorList>
            <person name="Choi Y.-J."/>
        </authorList>
    </citation>
    <scope>NUCLEOTIDE SEQUENCE</scope>
    <source>
        <strain evidence="2">HT</strain>
        <tissue evidence="2">Whole worm</tissue>
    </source>
</reference>
<feature type="compositionally biased region" description="Polar residues" evidence="1">
    <location>
        <begin position="120"/>
        <end position="148"/>
    </location>
</feature>
<proteinExistence type="predicted"/>
<evidence type="ECO:0000313" key="2">
    <source>
        <dbReference type="EMBL" id="KAA0188870.1"/>
    </source>
</evidence>
<accession>A0A8E0VEJ1</accession>
<dbReference type="EMBL" id="LUCM01008148">
    <property type="protein sequence ID" value="KAA0188870.1"/>
    <property type="molecule type" value="Genomic_DNA"/>
</dbReference>
<evidence type="ECO:0000256" key="1">
    <source>
        <dbReference type="SAM" id="MobiDB-lite"/>
    </source>
</evidence>
<evidence type="ECO:0000313" key="3">
    <source>
        <dbReference type="Proteomes" id="UP000728185"/>
    </source>
</evidence>
<organism evidence="2 3">
    <name type="scientific">Fasciolopsis buskii</name>
    <dbReference type="NCBI Taxonomy" id="27845"/>
    <lineage>
        <taxon>Eukaryota</taxon>
        <taxon>Metazoa</taxon>
        <taxon>Spiralia</taxon>
        <taxon>Lophotrochozoa</taxon>
        <taxon>Platyhelminthes</taxon>
        <taxon>Trematoda</taxon>
        <taxon>Digenea</taxon>
        <taxon>Plagiorchiida</taxon>
        <taxon>Echinostomata</taxon>
        <taxon>Echinostomatoidea</taxon>
        <taxon>Fasciolidae</taxon>
        <taxon>Fasciolopsis</taxon>
    </lineage>
</organism>
<feature type="compositionally biased region" description="Basic residues" evidence="1">
    <location>
        <begin position="513"/>
        <end position="525"/>
    </location>
</feature>
<dbReference type="OrthoDB" id="6253957at2759"/>
<name>A0A8E0VEJ1_9TREM</name>
<dbReference type="Proteomes" id="UP000728185">
    <property type="component" value="Unassembled WGS sequence"/>
</dbReference>
<keyword evidence="3" id="KW-1185">Reference proteome</keyword>
<comment type="caution">
    <text evidence="2">The sequence shown here is derived from an EMBL/GenBank/DDBJ whole genome shotgun (WGS) entry which is preliminary data.</text>
</comment>
<feature type="region of interest" description="Disordered" evidence="1">
    <location>
        <begin position="513"/>
        <end position="551"/>
    </location>
</feature>
<sequence>MGQRFSKQEHRGKTKPCCTSSRKEIVEIVYDDTDQAEILEDVSGDKLLMFLNEAEISAWQSPMEQSDYVPSTVPTQDTGSTAKQKVTRTILHDDTKCRCTYSTSAQSSEIEWKASEHNFKGNSGTNSIHLSRQSSDNQESSDNLDASENTCALSPNIEQFSCELSNPTNLMINEQCEMVESIHSSTSSIFQLRCKNQSTEKAQQPTDIGLPSSVVQLTKFDQEMSRTNSGSQDKRRRLSYNTMNNPKTVTSPLCVSVDTTLPDSTSSQGQIEDIPSAHNLPISVIQPNGGAEKYLDPGKHRLVIKGDCNAIRGPEAFSSNEKDFVSRAATDTRSGSLPTITQSSQPDLGNNFSGICRPCTLSGDEQQGTHSNANLTDLSAYKPYRNWHNDPRFADSFEYELASTLSGPTTTMTVTAFSPEKCKKRFKALTLITVKPEEKLGPTTPISFESTIKSVGDIRESGITLDSSIYPDSDELKLVPECIELMKHSCLAKSKRRFGLQFGDTNFIGGNRTRRKVTRLKRSLSKRNTPAPPSRTGHQSSRPTSSIKTPIPSQPIHIYTYRFWVSCEPWIEKLFKNPSDRRIESIGRVSDCHIRLTRRRRRNTQGFRQQMVSIVAPNAEALEKCCKLFDDKFPCFYATAGLILSHDQLKRLSKSSIQADGHRSKRDRCVSVSSVPMKTKNVAQYLASQMTTNMNEYSKLATYSHTRPYIFNDRISIFD</sequence>
<feature type="region of interest" description="Disordered" evidence="1">
    <location>
        <begin position="117"/>
        <end position="148"/>
    </location>
</feature>
<feature type="compositionally biased region" description="Polar residues" evidence="1">
    <location>
        <begin position="536"/>
        <end position="548"/>
    </location>
</feature>
<gene>
    <name evidence="2" type="ORF">FBUS_00564</name>
</gene>
<protein>
    <submittedName>
        <fullName evidence="2">Uncharacterized protein</fullName>
    </submittedName>
</protein>
<dbReference type="AlphaFoldDB" id="A0A8E0VEJ1"/>